<evidence type="ECO:0000256" key="3">
    <source>
        <dbReference type="ARBA" id="ARBA00022884"/>
    </source>
</evidence>
<dbReference type="EMBL" id="FQZT01000021">
    <property type="protein sequence ID" value="SHJ86501.1"/>
    <property type="molecule type" value="Genomic_DNA"/>
</dbReference>
<dbReference type="GO" id="GO:0006412">
    <property type="term" value="P:translation"/>
    <property type="evidence" value="ECO:0007669"/>
    <property type="project" value="UniProtKB-UniRule"/>
</dbReference>
<evidence type="ECO:0000256" key="9">
    <source>
        <dbReference type="RuleBase" id="RU004006"/>
    </source>
</evidence>
<keyword evidence="4 7" id="KW-0689">Ribosomal protein</keyword>
<dbReference type="AlphaFoldDB" id="A0A1M6MSQ2"/>
<dbReference type="PANTHER" id="PTHR13501:SF8">
    <property type="entry name" value="LARGE RIBOSOMAL SUBUNIT PROTEIN UL22M"/>
    <property type="match status" value="1"/>
</dbReference>
<evidence type="ECO:0000256" key="1">
    <source>
        <dbReference type="ARBA" id="ARBA00009451"/>
    </source>
</evidence>
<dbReference type="PANTHER" id="PTHR13501">
    <property type="entry name" value="CHLOROPLAST 50S RIBOSOMAL PROTEIN L22-RELATED"/>
    <property type="match status" value="1"/>
</dbReference>
<dbReference type="InterPro" id="IPR036394">
    <property type="entry name" value="Ribosomal_uL22_sf"/>
</dbReference>
<accession>A0A1M6MSQ2</accession>
<comment type="function">
    <text evidence="7">The globular domain of the protein is located near the polypeptide exit tunnel on the outside of the subunit, while an extended beta-hairpin is found that lines the wall of the exit tunnel in the center of the 70S ribosome.</text>
</comment>
<keyword evidence="12" id="KW-1185">Reference proteome</keyword>
<evidence type="ECO:0000313" key="12">
    <source>
        <dbReference type="Proteomes" id="UP000184171"/>
    </source>
</evidence>
<dbReference type="Gene3D" id="3.90.470.10">
    <property type="entry name" value="Ribosomal protein L22/L17"/>
    <property type="match status" value="1"/>
</dbReference>
<dbReference type="RefSeq" id="WP_072909909.1">
    <property type="nucleotide sequence ID" value="NZ_FQZT01000021.1"/>
</dbReference>
<evidence type="ECO:0000256" key="5">
    <source>
        <dbReference type="ARBA" id="ARBA00023274"/>
    </source>
</evidence>
<dbReference type="InterPro" id="IPR005727">
    <property type="entry name" value="Ribosomal_uL22_bac/chlpt-type"/>
</dbReference>
<dbReference type="Proteomes" id="UP000184171">
    <property type="component" value="Unassembled WGS sequence"/>
</dbReference>
<protein>
    <recommendedName>
        <fullName evidence="6 7">Large ribosomal subunit protein uL22</fullName>
    </recommendedName>
</protein>
<evidence type="ECO:0000256" key="7">
    <source>
        <dbReference type="HAMAP-Rule" id="MF_01331"/>
    </source>
</evidence>
<name>A0A1M6MSQ2_MALRU</name>
<dbReference type="InterPro" id="IPR001063">
    <property type="entry name" value="Ribosomal_uL22"/>
</dbReference>
<dbReference type="HAMAP" id="MF_01331_B">
    <property type="entry name" value="Ribosomal_uL22_B"/>
    <property type="match status" value="1"/>
</dbReference>
<evidence type="ECO:0000256" key="4">
    <source>
        <dbReference type="ARBA" id="ARBA00022980"/>
    </source>
</evidence>
<dbReference type="InterPro" id="IPR018260">
    <property type="entry name" value="Ribosomal_uL22_CS"/>
</dbReference>
<dbReference type="Pfam" id="PF00237">
    <property type="entry name" value="Ribosomal_L22"/>
    <property type="match status" value="1"/>
</dbReference>
<dbReference type="SUPFAM" id="SSF54843">
    <property type="entry name" value="Ribosomal protein L22"/>
    <property type="match status" value="1"/>
</dbReference>
<keyword evidence="5 7" id="KW-0687">Ribonucleoprotein</keyword>
<dbReference type="GO" id="GO:0003735">
    <property type="term" value="F:structural constituent of ribosome"/>
    <property type="evidence" value="ECO:0007669"/>
    <property type="project" value="InterPro"/>
</dbReference>
<keyword evidence="3 7" id="KW-0694">RNA-binding</keyword>
<organism evidence="11 12">
    <name type="scientific">Malonomonas rubra DSM 5091</name>
    <dbReference type="NCBI Taxonomy" id="1122189"/>
    <lineage>
        <taxon>Bacteria</taxon>
        <taxon>Pseudomonadati</taxon>
        <taxon>Thermodesulfobacteriota</taxon>
        <taxon>Desulfuromonadia</taxon>
        <taxon>Desulfuromonadales</taxon>
        <taxon>Geopsychrobacteraceae</taxon>
        <taxon>Malonomonas</taxon>
    </lineage>
</organism>
<dbReference type="PROSITE" id="PS00464">
    <property type="entry name" value="RIBOSOMAL_L22"/>
    <property type="match status" value="1"/>
</dbReference>
<evidence type="ECO:0000256" key="6">
    <source>
        <dbReference type="ARBA" id="ARBA00035207"/>
    </source>
</evidence>
<comment type="similarity">
    <text evidence="1 7 8">Belongs to the universal ribosomal protein uL22 family.</text>
</comment>
<evidence type="ECO:0000256" key="8">
    <source>
        <dbReference type="RuleBase" id="RU004005"/>
    </source>
</evidence>
<dbReference type="GO" id="GO:0022625">
    <property type="term" value="C:cytosolic large ribosomal subunit"/>
    <property type="evidence" value="ECO:0007669"/>
    <property type="project" value="TreeGrafter"/>
</dbReference>
<sequence length="110" mass="12143">METQAKLRNVRLSPQKARLVVDMVRGKGIQDALNILQFAPQKTAPILSKLLKSAVANAEQKGISDVDALFVKTVMVDQGPVLKRFMPRAQGRASRIRKPTSHITVVLDVK</sequence>
<evidence type="ECO:0000256" key="10">
    <source>
        <dbReference type="RuleBase" id="RU004008"/>
    </source>
</evidence>
<reference evidence="11 12" key="1">
    <citation type="submission" date="2016-11" db="EMBL/GenBank/DDBJ databases">
        <authorList>
            <person name="Jaros S."/>
            <person name="Januszkiewicz K."/>
            <person name="Wedrychowicz H."/>
        </authorList>
    </citation>
    <scope>NUCLEOTIDE SEQUENCE [LARGE SCALE GENOMIC DNA]</scope>
    <source>
        <strain evidence="11 12">DSM 5091</strain>
    </source>
</reference>
<dbReference type="OrthoDB" id="9805969at2"/>
<evidence type="ECO:0000313" key="11">
    <source>
        <dbReference type="EMBL" id="SHJ86501.1"/>
    </source>
</evidence>
<comment type="subunit">
    <text evidence="7 9">Part of the 50S ribosomal subunit.</text>
</comment>
<comment type="function">
    <text evidence="7 10">This protein binds specifically to 23S rRNA; its binding is stimulated by other ribosomal proteins, e.g., L4, L17, and L20. It is important during the early stages of 50S assembly. It makes multiple contacts with different domains of the 23S rRNA in the assembled 50S subunit and ribosome.</text>
</comment>
<dbReference type="NCBIfam" id="TIGR01044">
    <property type="entry name" value="rplV_bact"/>
    <property type="match status" value="1"/>
</dbReference>
<dbReference type="STRING" id="1122189.SAMN02745165_03381"/>
<proteinExistence type="inferred from homology"/>
<gene>
    <name evidence="7" type="primary">rplV</name>
    <name evidence="11" type="ORF">SAMN02745165_03381</name>
</gene>
<dbReference type="InterPro" id="IPR047867">
    <property type="entry name" value="Ribosomal_uL22_bac/org-type"/>
</dbReference>
<dbReference type="GO" id="GO:0019843">
    <property type="term" value="F:rRNA binding"/>
    <property type="evidence" value="ECO:0007669"/>
    <property type="project" value="UniProtKB-UniRule"/>
</dbReference>
<dbReference type="CDD" id="cd00336">
    <property type="entry name" value="Ribosomal_L22"/>
    <property type="match status" value="1"/>
</dbReference>
<keyword evidence="2 7" id="KW-0699">rRNA-binding</keyword>
<evidence type="ECO:0000256" key="2">
    <source>
        <dbReference type="ARBA" id="ARBA00022730"/>
    </source>
</evidence>